<reference evidence="2 3" key="2">
    <citation type="journal article" date="2013" name="Plant Cell Physiol.">
        <title>Rice Annotation Project Database (RAP-DB): an integrative and interactive database for rice genomics.</title>
        <authorList>
            <person name="Sakai H."/>
            <person name="Lee S.S."/>
            <person name="Tanaka T."/>
            <person name="Numa H."/>
            <person name="Kim J."/>
            <person name="Kawahara Y."/>
            <person name="Wakimoto H."/>
            <person name="Yang C.C."/>
            <person name="Iwamoto M."/>
            <person name="Abe T."/>
            <person name="Yamada Y."/>
            <person name="Muto A."/>
            <person name="Inokuchi H."/>
            <person name="Ikemura T."/>
            <person name="Matsumoto T."/>
            <person name="Sasaki T."/>
            <person name="Itoh T."/>
        </authorList>
    </citation>
    <scope>NUCLEOTIDE SEQUENCE [LARGE SCALE GENOMIC DNA]</scope>
    <source>
        <strain evidence="3">cv. Nipponbare</strain>
    </source>
</reference>
<keyword evidence="3" id="KW-1185">Reference proteome</keyword>
<dbReference type="AlphaFoldDB" id="A0A0N7KCS4"/>
<sequence length="114" mass="11998">MTRRRTSLSGPPGAPPPSSLVQCSLLGSPPESDAINAAIRVAAAESREGEGNDKEEDFLVGSARGAAATTEAAAVAPPPSSLAQCSLLGRPPRIQRHRRCHPCRHREEPRGGRE</sequence>
<reference evidence="3" key="1">
    <citation type="journal article" date="2005" name="Nature">
        <title>The map-based sequence of the rice genome.</title>
        <authorList>
            <consortium name="International rice genome sequencing project (IRGSP)"/>
            <person name="Matsumoto T."/>
            <person name="Wu J."/>
            <person name="Kanamori H."/>
            <person name="Katayose Y."/>
            <person name="Fujisawa M."/>
            <person name="Namiki N."/>
            <person name="Mizuno H."/>
            <person name="Yamamoto K."/>
            <person name="Antonio B.A."/>
            <person name="Baba T."/>
            <person name="Sakata K."/>
            <person name="Nagamura Y."/>
            <person name="Aoki H."/>
            <person name="Arikawa K."/>
            <person name="Arita K."/>
            <person name="Bito T."/>
            <person name="Chiden Y."/>
            <person name="Fujitsuka N."/>
            <person name="Fukunaka R."/>
            <person name="Hamada M."/>
            <person name="Harada C."/>
            <person name="Hayashi A."/>
            <person name="Hijishita S."/>
            <person name="Honda M."/>
            <person name="Hosokawa S."/>
            <person name="Ichikawa Y."/>
            <person name="Idonuma A."/>
            <person name="Iijima M."/>
            <person name="Ikeda M."/>
            <person name="Ikeno M."/>
            <person name="Ito K."/>
            <person name="Ito S."/>
            <person name="Ito T."/>
            <person name="Ito Y."/>
            <person name="Ito Y."/>
            <person name="Iwabuchi A."/>
            <person name="Kamiya K."/>
            <person name="Karasawa W."/>
            <person name="Kurita K."/>
            <person name="Katagiri S."/>
            <person name="Kikuta A."/>
            <person name="Kobayashi H."/>
            <person name="Kobayashi N."/>
            <person name="Machita K."/>
            <person name="Maehara T."/>
            <person name="Masukawa M."/>
            <person name="Mizubayashi T."/>
            <person name="Mukai Y."/>
            <person name="Nagasaki H."/>
            <person name="Nagata Y."/>
            <person name="Naito S."/>
            <person name="Nakashima M."/>
            <person name="Nakama Y."/>
            <person name="Nakamichi Y."/>
            <person name="Nakamura M."/>
            <person name="Meguro A."/>
            <person name="Negishi M."/>
            <person name="Ohta I."/>
            <person name="Ohta T."/>
            <person name="Okamoto M."/>
            <person name="Ono N."/>
            <person name="Saji S."/>
            <person name="Sakaguchi M."/>
            <person name="Sakai K."/>
            <person name="Shibata M."/>
            <person name="Shimokawa T."/>
            <person name="Song J."/>
            <person name="Takazaki Y."/>
            <person name="Terasawa K."/>
            <person name="Tsugane M."/>
            <person name="Tsuji K."/>
            <person name="Ueda S."/>
            <person name="Waki K."/>
            <person name="Yamagata H."/>
            <person name="Yamamoto M."/>
            <person name="Yamamoto S."/>
            <person name="Yamane H."/>
            <person name="Yoshiki S."/>
            <person name="Yoshihara R."/>
            <person name="Yukawa K."/>
            <person name="Zhong H."/>
            <person name="Yano M."/>
            <person name="Yuan Q."/>
            <person name="Ouyang S."/>
            <person name="Liu J."/>
            <person name="Jones K.M."/>
            <person name="Gansberger K."/>
            <person name="Moffat K."/>
            <person name="Hill J."/>
            <person name="Bera J."/>
            <person name="Fadrosh D."/>
            <person name="Jin S."/>
            <person name="Johri S."/>
            <person name="Kim M."/>
            <person name="Overton L."/>
            <person name="Reardon M."/>
            <person name="Tsitrin T."/>
            <person name="Vuong H."/>
            <person name="Weaver B."/>
            <person name="Ciecko A."/>
            <person name="Tallon L."/>
            <person name="Jackson J."/>
            <person name="Pai G."/>
            <person name="Aken S.V."/>
            <person name="Utterback T."/>
            <person name="Reidmuller S."/>
            <person name="Feldblyum T."/>
            <person name="Hsiao J."/>
            <person name="Zismann V."/>
            <person name="Iobst S."/>
            <person name="de Vazeille A.R."/>
            <person name="Buell C.R."/>
            <person name="Ying K."/>
            <person name="Li Y."/>
            <person name="Lu T."/>
            <person name="Huang Y."/>
            <person name="Zhao Q."/>
            <person name="Feng Q."/>
            <person name="Zhang L."/>
            <person name="Zhu J."/>
            <person name="Weng Q."/>
            <person name="Mu J."/>
            <person name="Lu Y."/>
            <person name="Fan D."/>
            <person name="Liu Y."/>
            <person name="Guan J."/>
            <person name="Zhang Y."/>
            <person name="Yu S."/>
            <person name="Liu X."/>
            <person name="Zhang Y."/>
            <person name="Hong G."/>
            <person name="Han B."/>
            <person name="Choisne N."/>
            <person name="Demange N."/>
            <person name="Orjeda G."/>
            <person name="Samain S."/>
            <person name="Cattolico L."/>
            <person name="Pelletier E."/>
            <person name="Couloux A."/>
            <person name="Segurens B."/>
            <person name="Wincker P."/>
            <person name="D'Hont A."/>
            <person name="Scarpelli C."/>
            <person name="Weissenbach J."/>
            <person name="Salanoubat M."/>
            <person name="Quetier F."/>
            <person name="Yu Y."/>
            <person name="Kim H.R."/>
            <person name="Rambo T."/>
            <person name="Currie J."/>
            <person name="Collura K."/>
            <person name="Luo M."/>
            <person name="Yang T."/>
            <person name="Ammiraju J.S.S."/>
            <person name="Engler F."/>
            <person name="Soderlund C."/>
            <person name="Wing R.A."/>
            <person name="Palmer L.E."/>
            <person name="de la Bastide M."/>
            <person name="Spiegel L."/>
            <person name="Nascimento L."/>
            <person name="Zutavern T."/>
            <person name="O'Shaughnessy A."/>
            <person name="Dike S."/>
            <person name="Dedhia N."/>
            <person name="Preston R."/>
            <person name="Balija V."/>
            <person name="McCombie W.R."/>
            <person name="Chow T."/>
            <person name="Chen H."/>
            <person name="Chung M."/>
            <person name="Chen C."/>
            <person name="Shaw J."/>
            <person name="Wu H."/>
            <person name="Hsiao K."/>
            <person name="Chao Y."/>
            <person name="Chu M."/>
            <person name="Cheng C."/>
            <person name="Hour A."/>
            <person name="Lee P."/>
            <person name="Lin S."/>
            <person name="Lin Y."/>
            <person name="Liou J."/>
            <person name="Liu S."/>
            <person name="Hsing Y."/>
            <person name="Raghuvanshi S."/>
            <person name="Mohanty A."/>
            <person name="Bharti A.K."/>
            <person name="Gaur A."/>
            <person name="Gupta V."/>
            <person name="Kumar D."/>
            <person name="Ravi V."/>
            <person name="Vij S."/>
            <person name="Kapur A."/>
            <person name="Khurana P."/>
            <person name="Khurana P."/>
            <person name="Khurana J.P."/>
            <person name="Tyagi A.K."/>
            <person name="Gaikwad K."/>
            <person name="Singh A."/>
            <person name="Dalal V."/>
            <person name="Srivastava S."/>
            <person name="Dixit A."/>
            <person name="Pal A.K."/>
            <person name="Ghazi I.A."/>
            <person name="Yadav M."/>
            <person name="Pandit A."/>
            <person name="Bhargava A."/>
            <person name="Sureshbabu K."/>
            <person name="Batra K."/>
            <person name="Sharma T.R."/>
            <person name="Mohapatra T."/>
            <person name="Singh N.K."/>
            <person name="Messing J."/>
            <person name="Nelson A.B."/>
            <person name="Fuks G."/>
            <person name="Kavchok S."/>
            <person name="Keizer G."/>
            <person name="Linton E."/>
            <person name="Llaca V."/>
            <person name="Song R."/>
            <person name="Tanyolac B."/>
            <person name="Young S."/>
            <person name="Ho-Il K."/>
            <person name="Hahn J.H."/>
            <person name="Sangsakoo G."/>
            <person name="Vanavichit A."/>
            <person name="de Mattos Luiz.A.T."/>
            <person name="Zimmer P.D."/>
            <person name="Malone G."/>
            <person name="Dellagostin O."/>
            <person name="de Oliveira A.C."/>
            <person name="Bevan M."/>
            <person name="Bancroft I."/>
            <person name="Minx P."/>
            <person name="Cordum H."/>
            <person name="Wilson R."/>
            <person name="Cheng Z."/>
            <person name="Jin W."/>
            <person name="Jiang J."/>
            <person name="Leong S.A."/>
            <person name="Iwama H."/>
            <person name="Gojobori T."/>
            <person name="Itoh T."/>
            <person name="Niimura Y."/>
            <person name="Fujii Y."/>
            <person name="Habara T."/>
            <person name="Sakai H."/>
            <person name="Sato Y."/>
            <person name="Wilson G."/>
            <person name="Kumar K."/>
            <person name="McCouch S."/>
            <person name="Juretic N."/>
            <person name="Hoen D."/>
            <person name="Wright S."/>
            <person name="Bruskiewich R."/>
            <person name="Bureau T."/>
            <person name="Miyao A."/>
            <person name="Hirochika H."/>
            <person name="Nishikawa T."/>
            <person name="Kadowaki K."/>
            <person name="Sugiura M."/>
            <person name="Burr B."/>
            <person name="Sasaki T."/>
        </authorList>
    </citation>
    <scope>NUCLEOTIDE SEQUENCE [LARGE SCALE GENOMIC DNA]</scope>
    <source>
        <strain evidence="3">cv. Nipponbare</strain>
    </source>
</reference>
<dbReference type="SMR" id="A0A0N7KCS4"/>
<organism evidence="2 3">
    <name type="scientific">Oryza sativa subsp. japonica</name>
    <name type="common">Rice</name>
    <dbReference type="NCBI Taxonomy" id="39947"/>
    <lineage>
        <taxon>Eukaryota</taxon>
        <taxon>Viridiplantae</taxon>
        <taxon>Streptophyta</taxon>
        <taxon>Embryophyta</taxon>
        <taxon>Tracheophyta</taxon>
        <taxon>Spermatophyta</taxon>
        <taxon>Magnoliopsida</taxon>
        <taxon>Liliopsida</taxon>
        <taxon>Poales</taxon>
        <taxon>Poaceae</taxon>
        <taxon>BOP clade</taxon>
        <taxon>Oryzoideae</taxon>
        <taxon>Oryzeae</taxon>
        <taxon>Oryzinae</taxon>
        <taxon>Oryza</taxon>
        <taxon>Oryza sativa</taxon>
    </lineage>
</organism>
<accession>A0A0N7KCS4</accession>
<protein>
    <submittedName>
        <fullName evidence="2">Os01g0285950 protein</fullName>
    </submittedName>
</protein>
<reference evidence="2 3" key="3">
    <citation type="journal article" date="2013" name="Rice">
        <title>Improvement of the Oryza sativa Nipponbare reference genome using next generation sequence and optical map data.</title>
        <authorList>
            <person name="Kawahara Y."/>
            <person name="de la Bastide M."/>
            <person name="Hamilton J.P."/>
            <person name="Kanamori H."/>
            <person name="McCombie W.R."/>
            <person name="Ouyang S."/>
            <person name="Schwartz D.C."/>
            <person name="Tanaka T."/>
            <person name="Wu J."/>
            <person name="Zhou S."/>
            <person name="Childs K.L."/>
            <person name="Davidson R.M."/>
            <person name="Lin H."/>
            <person name="Quesada-Ocampo L."/>
            <person name="Vaillancourt B."/>
            <person name="Sakai H."/>
            <person name="Lee S.S."/>
            <person name="Kim J."/>
            <person name="Numa H."/>
            <person name="Itoh T."/>
            <person name="Buell C.R."/>
            <person name="Matsumoto T."/>
        </authorList>
    </citation>
    <scope>NUCLEOTIDE SEQUENCE [LARGE SCALE GENOMIC DNA]</scope>
    <source>
        <strain evidence="3">cv. Nipponbare</strain>
    </source>
</reference>
<name>A0A0N7KCS4_ORYSJ</name>
<dbReference type="EMBL" id="AP014957">
    <property type="protein sequence ID" value="BAS71625.1"/>
    <property type="molecule type" value="Genomic_DNA"/>
</dbReference>
<dbReference type="InParanoid" id="A0A0N7KCS4"/>
<evidence type="ECO:0000313" key="2">
    <source>
        <dbReference type="EMBL" id="BAS71625.1"/>
    </source>
</evidence>
<gene>
    <name evidence="2" type="ordered locus">Os01g0285950</name>
    <name evidence="2" type="ORF">OSNPB_010285950</name>
</gene>
<feature type="region of interest" description="Disordered" evidence="1">
    <location>
        <begin position="1"/>
        <end position="28"/>
    </location>
</feature>
<dbReference type="PaxDb" id="39947-A0A0N7KCS4"/>
<dbReference type="Proteomes" id="UP000059680">
    <property type="component" value="Chromosome 1"/>
</dbReference>
<evidence type="ECO:0000313" key="3">
    <source>
        <dbReference type="Proteomes" id="UP000059680"/>
    </source>
</evidence>
<proteinExistence type="predicted"/>
<evidence type="ECO:0000256" key="1">
    <source>
        <dbReference type="SAM" id="MobiDB-lite"/>
    </source>
</evidence>